<comment type="caution">
    <text evidence="1">The sequence shown here is derived from an EMBL/GenBank/DDBJ whole genome shotgun (WGS) entry which is preliminary data.</text>
</comment>
<dbReference type="EMBL" id="LAVV01000703">
    <property type="protein sequence ID" value="KNZ64132.1"/>
    <property type="molecule type" value="Genomic_DNA"/>
</dbReference>
<gene>
    <name evidence="1" type="ORF">VP01_10633g1</name>
</gene>
<organism evidence="1 2">
    <name type="scientific">Puccinia sorghi</name>
    <dbReference type="NCBI Taxonomy" id="27349"/>
    <lineage>
        <taxon>Eukaryota</taxon>
        <taxon>Fungi</taxon>
        <taxon>Dikarya</taxon>
        <taxon>Basidiomycota</taxon>
        <taxon>Pucciniomycotina</taxon>
        <taxon>Pucciniomycetes</taxon>
        <taxon>Pucciniales</taxon>
        <taxon>Pucciniaceae</taxon>
        <taxon>Puccinia</taxon>
    </lineage>
</organism>
<keyword evidence="2" id="KW-1185">Reference proteome</keyword>
<dbReference type="AlphaFoldDB" id="A0A0L6VU41"/>
<feature type="non-terminal residue" evidence="1">
    <location>
        <position position="158"/>
    </location>
</feature>
<feature type="non-terminal residue" evidence="1">
    <location>
        <position position="1"/>
    </location>
</feature>
<dbReference type="VEuPathDB" id="FungiDB:VP01_10633g1"/>
<sequence length="158" mass="17733">PYLNRSFMLDWADFLGDLKASFFDHNCQQRAKVALGNIRQTGTSLSKRAQGKSPAVVMSNIEFDSLQSIQAMALKAGQTIESIRKACPPNRDLLEERFARRVGTICPQIGRRRHEKSKSRKPAVPHCCRPKNPLSILLCPFIVKHPFSLAMSRSNPVS</sequence>
<evidence type="ECO:0000313" key="2">
    <source>
        <dbReference type="Proteomes" id="UP000037035"/>
    </source>
</evidence>
<name>A0A0L6VU41_9BASI</name>
<reference evidence="1 2" key="1">
    <citation type="submission" date="2015-08" db="EMBL/GenBank/DDBJ databases">
        <title>Next Generation Sequencing and Analysis of the Genome of Puccinia sorghi L Schw, the Causal Agent of Maize Common Rust.</title>
        <authorList>
            <person name="Rochi L."/>
            <person name="Burguener G."/>
            <person name="Darino M."/>
            <person name="Turjanski A."/>
            <person name="Kreff E."/>
            <person name="Dieguez M.J."/>
            <person name="Sacco F."/>
        </authorList>
    </citation>
    <scope>NUCLEOTIDE SEQUENCE [LARGE SCALE GENOMIC DNA]</scope>
    <source>
        <strain evidence="1 2">RO10H11247</strain>
    </source>
</reference>
<protein>
    <submittedName>
        <fullName evidence="1">Uncharacterized protein</fullName>
    </submittedName>
</protein>
<dbReference type="Proteomes" id="UP000037035">
    <property type="component" value="Unassembled WGS sequence"/>
</dbReference>
<evidence type="ECO:0000313" key="1">
    <source>
        <dbReference type="EMBL" id="KNZ64132.1"/>
    </source>
</evidence>
<dbReference type="OrthoDB" id="5740135at2759"/>
<proteinExistence type="predicted"/>
<accession>A0A0L6VU41</accession>